<feature type="compositionally biased region" description="Basic and acidic residues" evidence="1">
    <location>
        <begin position="11"/>
        <end position="31"/>
    </location>
</feature>
<evidence type="ECO:0000256" key="1">
    <source>
        <dbReference type="SAM" id="MobiDB-lite"/>
    </source>
</evidence>
<reference evidence="2" key="1">
    <citation type="submission" date="2018-06" db="EMBL/GenBank/DDBJ databases">
        <authorList>
            <person name="Zhirakovskaya E."/>
        </authorList>
    </citation>
    <scope>NUCLEOTIDE SEQUENCE</scope>
</reference>
<protein>
    <submittedName>
        <fullName evidence="2">Uncharacterized protein</fullName>
    </submittedName>
</protein>
<name>A0A3B1DF98_9ZZZZ</name>
<feature type="compositionally biased region" description="Basic residues" evidence="1">
    <location>
        <begin position="1"/>
        <end position="10"/>
    </location>
</feature>
<gene>
    <name evidence="2" type="ORF">MNBD_UNCLBAC01-478</name>
</gene>
<evidence type="ECO:0000313" key="2">
    <source>
        <dbReference type="EMBL" id="VAX35513.1"/>
    </source>
</evidence>
<organism evidence="2">
    <name type="scientific">hydrothermal vent metagenome</name>
    <dbReference type="NCBI Taxonomy" id="652676"/>
    <lineage>
        <taxon>unclassified sequences</taxon>
        <taxon>metagenomes</taxon>
        <taxon>ecological metagenomes</taxon>
    </lineage>
</organism>
<proteinExistence type="predicted"/>
<sequence>MGKSGKKPRKKLDGKQYDVPGEAKGKKKEKDWSFDDIVRSKRRGY</sequence>
<dbReference type="EMBL" id="UOGJ01000062">
    <property type="protein sequence ID" value="VAX35513.1"/>
    <property type="molecule type" value="Genomic_DNA"/>
</dbReference>
<accession>A0A3B1DF98</accession>
<feature type="region of interest" description="Disordered" evidence="1">
    <location>
        <begin position="1"/>
        <end position="31"/>
    </location>
</feature>
<dbReference type="AlphaFoldDB" id="A0A3B1DF98"/>